<dbReference type="STRING" id="1544798.LH29_12815"/>
<feature type="transmembrane region" description="Helical" evidence="1">
    <location>
        <begin position="269"/>
        <end position="284"/>
    </location>
</feature>
<proteinExistence type="predicted"/>
<feature type="transmembrane region" description="Helical" evidence="1">
    <location>
        <begin position="210"/>
        <end position="229"/>
    </location>
</feature>
<keyword evidence="1" id="KW-0472">Membrane</keyword>
<dbReference type="OrthoDB" id="1524053at2"/>
<protein>
    <recommendedName>
        <fullName evidence="2">EamA domain-containing protein</fullName>
    </recommendedName>
</protein>
<name>A0A0D8JBN6_9BACT</name>
<evidence type="ECO:0000313" key="3">
    <source>
        <dbReference type="EMBL" id="KJF43936.1"/>
    </source>
</evidence>
<dbReference type="Pfam" id="PF00892">
    <property type="entry name" value="EamA"/>
    <property type="match status" value="1"/>
</dbReference>
<dbReference type="InterPro" id="IPR000620">
    <property type="entry name" value="EamA_dom"/>
</dbReference>
<sequence>MIYLILCILSSSMIYVIFRVAKNYNCKLQSLITINYLAASLLGILLFQPFAEANTPATLPHWMPFAILLGILFIAMFYLIGHSAQKAGITVTTLANKLSLVFPVTFSLIYFNEQLSTLKAIGIVTAIIAVGLTVYKKELTKTNLVYIVLPLFIFLGSGLIDSIVKYVQAVKISESETSLYTILVFMVAFLCGVLVSIFTKTYRLKLNPATLLFGALLGITNFGSLYFIIKALNNSGLESSLVFALNNMAIVAFTAILGTLLFKERLNKINFAGVVLALISLYFLL</sequence>
<dbReference type="EMBL" id="JRHC01000002">
    <property type="protein sequence ID" value="KJF43936.1"/>
    <property type="molecule type" value="Genomic_DNA"/>
</dbReference>
<gene>
    <name evidence="3" type="ORF">LH29_12815</name>
</gene>
<dbReference type="GO" id="GO:0016020">
    <property type="term" value="C:membrane"/>
    <property type="evidence" value="ECO:0007669"/>
    <property type="project" value="InterPro"/>
</dbReference>
<dbReference type="Gene3D" id="1.10.3730.20">
    <property type="match status" value="1"/>
</dbReference>
<feature type="transmembrane region" description="Helical" evidence="1">
    <location>
        <begin position="87"/>
        <end position="111"/>
    </location>
</feature>
<feature type="transmembrane region" description="Helical" evidence="1">
    <location>
        <begin position="241"/>
        <end position="262"/>
    </location>
</feature>
<feature type="transmembrane region" description="Helical" evidence="1">
    <location>
        <begin position="117"/>
        <end position="135"/>
    </location>
</feature>
<dbReference type="AlphaFoldDB" id="A0A0D8JBN6"/>
<dbReference type="RefSeq" id="WP_045030082.1">
    <property type="nucleotide sequence ID" value="NZ_JRHC01000002.1"/>
</dbReference>
<keyword evidence="1" id="KW-1133">Transmembrane helix</keyword>
<accession>A0A0D8JBN6</accession>
<feature type="transmembrane region" description="Helical" evidence="1">
    <location>
        <begin position="179"/>
        <end position="198"/>
    </location>
</feature>
<feature type="domain" description="EamA" evidence="2">
    <location>
        <begin position="164"/>
        <end position="284"/>
    </location>
</feature>
<comment type="caution">
    <text evidence="3">The sequence shown here is derived from an EMBL/GenBank/DDBJ whole genome shotgun (WGS) entry which is preliminary data.</text>
</comment>
<keyword evidence="1" id="KW-0812">Transmembrane</keyword>
<feature type="transmembrane region" description="Helical" evidence="1">
    <location>
        <begin position="31"/>
        <end position="50"/>
    </location>
</feature>
<evidence type="ECO:0000256" key="1">
    <source>
        <dbReference type="SAM" id="Phobius"/>
    </source>
</evidence>
<feature type="transmembrane region" description="Helical" evidence="1">
    <location>
        <begin position="144"/>
        <end position="167"/>
    </location>
</feature>
<reference evidence="3 4" key="1">
    <citation type="submission" date="2014-09" db="EMBL/GenBank/DDBJ databases">
        <title>Draft Genome Sequence of Draconibacterium sp. JN14CK-3.</title>
        <authorList>
            <person name="Dong C."/>
            <person name="Lai Q."/>
            <person name="Shao Z."/>
        </authorList>
    </citation>
    <scope>NUCLEOTIDE SEQUENCE [LARGE SCALE GENOMIC DNA]</scope>
    <source>
        <strain evidence="3 4">JN14CK-3</strain>
    </source>
</reference>
<dbReference type="SUPFAM" id="SSF103481">
    <property type="entry name" value="Multidrug resistance efflux transporter EmrE"/>
    <property type="match status" value="2"/>
</dbReference>
<organism evidence="3 4">
    <name type="scientific">Draconibacterium sediminis</name>
    <dbReference type="NCBI Taxonomy" id="1544798"/>
    <lineage>
        <taxon>Bacteria</taxon>
        <taxon>Pseudomonadati</taxon>
        <taxon>Bacteroidota</taxon>
        <taxon>Bacteroidia</taxon>
        <taxon>Marinilabiliales</taxon>
        <taxon>Prolixibacteraceae</taxon>
        <taxon>Draconibacterium</taxon>
    </lineage>
</organism>
<evidence type="ECO:0000259" key="2">
    <source>
        <dbReference type="Pfam" id="PF00892"/>
    </source>
</evidence>
<dbReference type="Proteomes" id="UP000032544">
    <property type="component" value="Unassembled WGS sequence"/>
</dbReference>
<keyword evidence="4" id="KW-1185">Reference proteome</keyword>
<dbReference type="InterPro" id="IPR037185">
    <property type="entry name" value="EmrE-like"/>
</dbReference>
<evidence type="ECO:0000313" key="4">
    <source>
        <dbReference type="Proteomes" id="UP000032544"/>
    </source>
</evidence>
<feature type="transmembrane region" description="Helical" evidence="1">
    <location>
        <begin position="62"/>
        <end position="80"/>
    </location>
</feature>